<reference evidence="1" key="1">
    <citation type="journal article" date="2017" name="Appl. Environ. Microbiol.">
        <title>Molecular characterization of an Endozoicomonas-like organism causing infection in king scallop Pecten maximus L.</title>
        <authorList>
            <person name="Cano I."/>
            <person name="van Aerle R."/>
            <person name="Ross S."/>
            <person name="Verner-Jeffreys D.W."/>
            <person name="Paley R.K."/>
            <person name="Rimmer G."/>
            <person name="Ryder D."/>
            <person name="Hooper P."/>
            <person name="Stone D."/>
            <person name="Feist S.W."/>
        </authorList>
    </citation>
    <scope>NUCLEOTIDE SEQUENCE</scope>
</reference>
<sequence length="235" mass="26227">MQGGSLSAKMYLVFINDLLIDVELSGKGAFVIDTKVNIPTQADDICLISNTSVGLQDMVTICESYSCKWRFSFSVDKSKIVVFTKGRKQVLVKDVYLYGKVLPVVENITHVGVVLNFKLCSSDRTESACKKMKSGTMALVRSGAHPRTLNPLTVSKMIKTKVFPSALYGCELWQLSRTELIKLERAQNFIVKSIQGLNIRTRTDMAISLIGWTTIEGYIDIRKLLFLWSSLQAGQ</sequence>
<proteinExistence type="predicted"/>
<name>A0A2H9T3A5_9ZZZZ</name>
<gene>
    <name evidence="1" type="ORF">CI610_03356</name>
</gene>
<comment type="caution">
    <text evidence="1">The sequence shown here is derived from an EMBL/GenBank/DDBJ whole genome shotgun (WGS) entry which is preliminary data.</text>
</comment>
<organism evidence="1">
    <name type="scientific">invertebrate metagenome</name>
    <dbReference type="NCBI Taxonomy" id="1711999"/>
    <lineage>
        <taxon>unclassified sequences</taxon>
        <taxon>metagenomes</taxon>
        <taxon>organismal metagenomes</taxon>
    </lineage>
</organism>
<protein>
    <recommendedName>
        <fullName evidence="2">Reverse transcriptase domain-containing protein</fullName>
    </recommendedName>
</protein>
<dbReference type="PANTHER" id="PTHR47027">
    <property type="entry name" value="REVERSE TRANSCRIPTASE DOMAIN-CONTAINING PROTEIN"/>
    <property type="match status" value="1"/>
</dbReference>
<evidence type="ECO:0008006" key="2">
    <source>
        <dbReference type="Google" id="ProtNLM"/>
    </source>
</evidence>
<dbReference type="AlphaFoldDB" id="A0A2H9T3A5"/>
<accession>A0A2H9T3A5</accession>
<evidence type="ECO:0000313" key="1">
    <source>
        <dbReference type="EMBL" id="PJE77715.1"/>
    </source>
</evidence>
<dbReference type="PANTHER" id="PTHR47027:SF20">
    <property type="entry name" value="REVERSE TRANSCRIPTASE-LIKE PROTEIN WITH RNA-DIRECTED DNA POLYMERASE DOMAIN"/>
    <property type="match status" value="1"/>
</dbReference>
<dbReference type="EMBL" id="NSIT01000413">
    <property type="protein sequence ID" value="PJE77715.1"/>
    <property type="molecule type" value="Genomic_DNA"/>
</dbReference>